<dbReference type="EC" id="5.4.2.8" evidence="5"/>
<dbReference type="InterPro" id="IPR036900">
    <property type="entry name" value="A-D-PHexomutase_C_sf"/>
</dbReference>
<gene>
    <name evidence="13" type="ORF">NP7_03000</name>
</gene>
<dbReference type="InterPro" id="IPR005846">
    <property type="entry name" value="A-D-PHexomutase_a/b/a-III"/>
</dbReference>
<evidence type="ECO:0000259" key="12">
    <source>
        <dbReference type="Pfam" id="PF02880"/>
    </source>
</evidence>
<dbReference type="CDD" id="cd03089">
    <property type="entry name" value="PMM_PGM"/>
    <property type="match status" value="1"/>
</dbReference>
<evidence type="ECO:0000259" key="11">
    <source>
        <dbReference type="Pfam" id="PF02879"/>
    </source>
</evidence>
<comment type="cofactor">
    <cofactor evidence="2">
        <name>Mg(2+)</name>
        <dbReference type="ChEBI" id="CHEBI:18420"/>
    </cofactor>
</comment>
<keyword evidence="8" id="KW-0460">Magnesium</keyword>
<comment type="similarity">
    <text evidence="4">Belongs to the phosphohexose mutase family.</text>
</comment>
<evidence type="ECO:0000256" key="6">
    <source>
        <dbReference type="ARBA" id="ARBA00022553"/>
    </source>
</evidence>
<dbReference type="PANTHER" id="PTHR43771">
    <property type="entry name" value="PHOSPHOMANNOMUTASE"/>
    <property type="match status" value="1"/>
</dbReference>
<dbReference type="AlphaFoldDB" id="A0A2D2LTG2"/>
<evidence type="ECO:0000256" key="3">
    <source>
        <dbReference type="ARBA" id="ARBA00004699"/>
    </source>
</evidence>
<dbReference type="PRINTS" id="PR00509">
    <property type="entry name" value="PGMPMM"/>
</dbReference>
<reference evidence="14" key="1">
    <citation type="submission" date="2017-11" db="EMBL/GenBank/DDBJ databases">
        <title>Complete genome sequence of Moraxella osloensis NP7 isolated from human skin.</title>
        <authorList>
            <person name="Lee K."/>
            <person name="Lim J.Y."/>
            <person name="Hwang I."/>
        </authorList>
    </citation>
    <scope>NUCLEOTIDE SEQUENCE [LARGE SCALE GENOMIC DNA]</scope>
    <source>
        <strain evidence="14">NP7</strain>
    </source>
</reference>
<evidence type="ECO:0000256" key="8">
    <source>
        <dbReference type="ARBA" id="ARBA00022842"/>
    </source>
</evidence>
<keyword evidence="9" id="KW-0413">Isomerase</keyword>
<evidence type="ECO:0000259" key="10">
    <source>
        <dbReference type="Pfam" id="PF02878"/>
    </source>
</evidence>
<dbReference type="InterPro" id="IPR005845">
    <property type="entry name" value="A-D-PHexomutase_a/b/a-II"/>
</dbReference>
<dbReference type="InterPro" id="IPR016055">
    <property type="entry name" value="A-D-PHexomutase_a/b/a-I/II/III"/>
</dbReference>
<dbReference type="GO" id="GO:0046872">
    <property type="term" value="F:metal ion binding"/>
    <property type="evidence" value="ECO:0007669"/>
    <property type="project" value="UniProtKB-KW"/>
</dbReference>
<dbReference type="PANTHER" id="PTHR43771:SF1">
    <property type="entry name" value="PHOSPHOMANNOMUTASE"/>
    <property type="match status" value="1"/>
</dbReference>
<feature type="domain" description="Alpha-D-phosphohexomutase alpha/beta/alpha" evidence="10">
    <location>
        <begin position="14"/>
        <end position="145"/>
    </location>
</feature>
<evidence type="ECO:0000256" key="2">
    <source>
        <dbReference type="ARBA" id="ARBA00001946"/>
    </source>
</evidence>
<dbReference type="GO" id="GO:0005975">
    <property type="term" value="P:carbohydrate metabolic process"/>
    <property type="evidence" value="ECO:0007669"/>
    <property type="project" value="InterPro"/>
</dbReference>
<dbReference type="STRING" id="34062.AXE82_09875"/>
<evidence type="ECO:0000256" key="5">
    <source>
        <dbReference type="ARBA" id="ARBA00012730"/>
    </source>
</evidence>
<name>A0A2D2LTG2_FAUOS</name>
<dbReference type="Pfam" id="PF02880">
    <property type="entry name" value="PGM_PMM_III"/>
    <property type="match status" value="1"/>
</dbReference>
<dbReference type="RefSeq" id="WP_100269646.1">
    <property type="nucleotide sequence ID" value="NZ_CP024443.1"/>
</dbReference>
<feature type="domain" description="Alpha-D-phosphohexomutase alpha/beta/alpha" evidence="12">
    <location>
        <begin position="294"/>
        <end position="411"/>
    </location>
</feature>
<evidence type="ECO:0000256" key="1">
    <source>
        <dbReference type="ARBA" id="ARBA00000586"/>
    </source>
</evidence>
<organism evidence="13 14">
    <name type="scientific">Faucicola osloensis</name>
    <name type="common">Moraxella osloensis</name>
    <dbReference type="NCBI Taxonomy" id="34062"/>
    <lineage>
        <taxon>Bacteria</taxon>
        <taxon>Pseudomonadati</taxon>
        <taxon>Pseudomonadota</taxon>
        <taxon>Gammaproteobacteria</taxon>
        <taxon>Moraxellales</taxon>
        <taxon>Moraxellaceae</taxon>
        <taxon>Faucicola</taxon>
    </lineage>
</organism>
<dbReference type="InterPro" id="IPR005841">
    <property type="entry name" value="Alpha-D-phosphohexomutase_SF"/>
</dbReference>
<protein>
    <recommendedName>
        <fullName evidence="5">phosphomannomutase</fullName>
        <ecNumber evidence="5">5.4.2.8</ecNumber>
    </recommendedName>
</protein>
<dbReference type="Proteomes" id="UP000229340">
    <property type="component" value="Chromosome"/>
</dbReference>
<evidence type="ECO:0000256" key="7">
    <source>
        <dbReference type="ARBA" id="ARBA00022723"/>
    </source>
</evidence>
<dbReference type="SUPFAM" id="SSF55957">
    <property type="entry name" value="Phosphoglucomutase, C-terminal domain"/>
    <property type="match status" value="1"/>
</dbReference>
<feature type="domain" description="Alpha-D-phosphohexomutase alpha/beta/alpha" evidence="11">
    <location>
        <begin position="180"/>
        <end position="289"/>
    </location>
</feature>
<evidence type="ECO:0000313" key="14">
    <source>
        <dbReference type="Proteomes" id="UP000229340"/>
    </source>
</evidence>
<comment type="pathway">
    <text evidence="3">Nucleotide-sugar biosynthesis; GDP-alpha-D-mannose biosynthesis; alpha-D-mannose 1-phosphate from D-fructose 6-phosphate: step 2/2.</text>
</comment>
<dbReference type="Pfam" id="PF02878">
    <property type="entry name" value="PGM_PMM_I"/>
    <property type="match status" value="1"/>
</dbReference>
<sequence>MNTLFIHPFFPQKSLFKAYDIRGEVTLFTDDFVWSLARVFAKLFVYAHQTAATTPTLAANKPTVVIGYDARHQSQEIAKYMAYACQQAGLVVQWLGLTTTPMMAFMAQQFSGNGLMVTASHSQKHINGIKWLINHESPSGDDVQQLYKALIGYKAIVPDDRLIDAIRQTTYTTPKDFFATYIQAIEQAFTHINQSKRTQISYFHAPQQIVIDCMHGATSDFAEALFSQLGYCCIMLNASPDGNFPQGNPDPTQSNRLTQLAHTVKATGSDIGLAFDGDGDRVMVIDAQGQMISPDNLLYLLSRIAIEELPSAHTSPAKKVIFDVKCSHHVPNLIASHGAAPMMTKTGSSLMRKSLQNKSDNAIFAGELSGHFIFNDGYFMLHDDAMYAAARLLNWLSHQPISLSDILASLPTCISTADMYLPIADNHYGQTVIARITALGKKPFKRLKSSFAVKNVNTIDGLRLDFAEGFGILRKSNTGSFLTVRFSANDVAELRHIQSIFVDLCRTIDDNLAEQVAQIQPV</sequence>
<keyword evidence="6" id="KW-0597">Phosphoprotein</keyword>
<evidence type="ECO:0000256" key="9">
    <source>
        <dbReference type="ARBA" id="ARBA00023235"/>
    </source>
</evidence>
<proteinExistence type="inferred from homology"/>
<dbReference type="GO" id="GO:0004615">
    <property type="term" value="F:phosphomannomutase activity"/>
    <property type="evidence" value="ECO:0007669"/>
    <property type="project" value="UniProtKB-EC"/>
</dbReference>
<accession>A0A2D2LTG2</accession>
<evidence type="ECO:0000313" key="13">
    <source>
        <dbReference type="EMBL" id="ATR78318.1"/>
    </source>
</evidence>
<dbReference type="EMBL" id="CP024443">
    <property type="protein sequence ID" value="ATR78318.1"/>
    <property type="molecule type" value="Genomic_DNA"/>
</dbReference>
<keyword evidence="7" id="KW-0479">Metal-binding</keyword>
<dbReference type="SUPFAM" id="SSF53738">
    <property type="entry name" value="Phosphoglucomutase, first 3 domains"/>
    <property type="match status" value="3"/>
</dbReference>
<evidence type="ECO:0000256" key="4">
    <source>
        <dbReference type="ARBA" id="ARBA00010231"/>
    </source>
</evidence>
<dbReference type="InterPro" id="IPR005844">
    <property type="entry name" value="A-D-PHexomutase_a/b/a-I"/>
</dbReference>
<dbReference type="Gene3D" id="3.30.310.50">
    <property type="entry name" value="Alpha-D-phosphohexomutase, C-terminal domain"/>
    <property type="match status" value="1"/>
</dbReference>
<dbReference type="Pfam" id="PF02879">
    <property type="entry name" value="PGM_PMM_II"/>
    <property type="match status" value="1"/>
</dbReference>
<dbReference type="Gene3D" id="3.40.120.10">
    <property type="entry name" value="Alpha-D-Glucose-1,6-Bisphosphate, subunit A, domain 3"/>
    <property type="match status" value="3"/>
</dbReference>
<comment type="catalytic activity">
    <reaction evidence="1">
        <text>alpha-D-mannose 1-phosphate = D-mannose 6-phosphate</text>
        <dbReference type="Rhea" id="RHEA:11140"/>
        <dbReference type="ChEBI" id="CHEBI:58409"/>
        <dbReference type="ChEBI" id="CHEBI:58735"/>
        <dbReference type="EC" id="5.4.2.8"/>
    </reaction>
</comment>